<proteinExistence type="predicted"/>
<evidence type="ECO:0000313" key="1">
    <source>
        <dbReference type="EMBL" id="PRD41179.1"/>
    </source>
</evidence>
<comment type="caution">
    <text evidence="1">The sequence shown here is derived from an EMBL/GenBank/DDBJ whole genome shotgun (WGS) entry which is preliminary data.</text>
</comment>
<name>A0A2S9IKX2_9HYPH</name>
<dbReference type="Proteomes" id="UP000239434">
    <property type="component" value="Unassembled WGS sequence"/>
</dbReference>
<reference evidence="1 2" key="1">
    <citation type="submission" date="2018-02" db="EMBL/GenBank/DDBJ databases">
        <title>The draft genome of Phyllobacterium sp. 1N-3.</title>
        <authorList>
            <person name="Liu L."/>
            <person name="Li L."/>
            <person name="Zhang X."/>
            <person name="Wang T."/>
            <person name="Liang L."/>
        </authorList>
    </citation>
    <scope>NUCLEOTIDE SEQUENCE [LARGE SCALE GENOMIC DNA]</scope>
    <source>
        <strain evidence="1 2">1N-3</strain>
    </source>
</reference>
<gene>
    <name evidence="1" type="ORF">C5748_22740</name>
</gene>
<dbReference type="AlphaFoldDB" id="A0A2S9IKX2"/>
<sequence>MIIPIVISSIVRRFQFVCGKLCLNGYLARRWRIRNQGQILTVICSSVEEFTTISAACLRKLPTSMRGRKSSDGLLRRQALPWSKQKEMCSEMPITSMDVAF</sequence>
<keyword evidence="2" id="KW-1185">Reference proteome</keyword>
<protein>
    <submittedName>
        <fullName evidence="1">Uncharacterized protein</fullName>
    </submittedName>
</protein>
<organism evidence="1 2">
    <name type="scientific">Phyllobacterium phragmitis</name>
    <dbReference type="NCBI Taxonomy" id="2670329"/>
    <lineage>
        <taxon>Bacteria</taxon>
        <taxon>Pseudomonadati</taxon>
        <taxon>Pseudomonadota</taxon>
        <taxon>Alphaproteobacteria</taxon>
        <taxon>Hyphomicrobiales</taxon>
        <taxon>Phyllobacteriaceae</taxon>
        <taxon>Phyllobacterium</taxon>
    </lineage>
</organism>
<evidence type="ECO:0000313" key="2">
    <source>
        <dbReference type="Proteomes" id="UP000239434"/>
    </source>
</evidence>
<accession>A0A2S9IKX2</accession>
<dbReference type="EMBL" id="PVBR01000023">
    <property type="protein sequence ID" value="PRD41179.1"/>
    <property type="molecule type" value="Genomic_DNA"/>
</dbReference>